<organism evidence="1 2">
    <name type="scientific">Vigna angularis var. angularis</name>
    <dbReference type="NCBI Taxonomy" id="157739"/>
    <lineage>
        <taxon>Eukaryota</taxon>
        <taxon>Viridiplantae</taxon>
        <taxon>Streptophyta</taxon>
        <taxon>Embryophyta</taxon>
        <taxon>Tracheophyta</taxon>
        <taxon>Spermatophyta</taxon>
        <taxon>Magnoliopsida</taxon>
        <taxon>eudicotyledons</taxon>
        <taxon>Gunneridae</taxon>
        <taxon>Pentapetalae</taxon>
        <taxon>rosids</taxon>
        <taxon>fabids</taxon>
        <taxon>Fabales</taxon>
        <taxon>Fabaceae</taxon>
        <taxon>Papilionoideae</taxon>
        <taxon>50 kb inversion clade</taxon>
        <taxon>NPAAA clade</taxon>
        <taxon>indigoferoid/millettioid clade</taxon>
        <taxon>Phaseoleae</taxon>
        <taxon>Vigna</taxon>
    </lineage>
</organism>
<evidence type="ECO:0000313" key="1">
    <source>
        <dbReference type="EMBL" id="BAT94731.1"/>
    </source>
</evidence>
<evidence type="ECO:0000313" key="2">
    <source>
        <dbReference type="Proteomes" id="UP000291084"/>
    </source>
</evidence>
<name>A0A0S3SPN9_PHAAN</name>
<accession>A0A0S3SPN9</accession>
<dbReference type="AlphaFoldDB" id="A0A0S3SPN9"/>
<proteinExistence type="predicted"/>
<sequence>MLNHSIWLFNSQSYNTPILLTHFMFPQLGDPASITPSLNPFYALHIVPQTLLLLFPIKITISRGPLISFLT</sequence>
<reference evidence="1 2" key="1">
    <citation type="journal article" date="2015" name="Sci. Rep.">
        <title>The power of single molecule real-time sequencing technology in the de novo assembly of a eukaryotic genome.</title>
        <authorList>
            <person name="Sakai H."/>
            <person name="Naito K."/>
            <person name="Ogiso-Tanaka E."/>
            <person name="Takahashi Y."/>
            <person name="Iseki K."/>
            <person name="Muto C."/>
            <person name="Satou K."/>
            <person name="Teruya K."/>
            <person name="Shiroma A."/>
            <person name="Shimoji M."/>
            <person name="Hirano T."/>
            <person name="Itoh T."/>
            <person name="Kaga A."/>
            <person name="Tomooka N."/>
        </authorList>
    </citation>
    <scope>NUCLEOTIDE SEQUENCE [LARGE SCALE GENOMIC DNA]</scope>
    <source>
        <strain evidence="2">cv. Shumari</strain>
    </source>
</reference>
<dbReference type="Proteomes" id="UP000291084">
    <property type="component" value="Chromosome 8"/>
</dbReference>
<dbReference type="EMBL" id="AP015041">
    <property type="protein sequence ID" value="BAT94731.1"/>
    <property type="molecule type" value="Genomic_DNA"/>
</dbReference>
<keyword evidence="2" id="KW-1185">Reference proteome</keyword>
<gene>
    <name evidence="1" type="primary">Vigan.08G135900</name>
    <name evidence="1" type="ORF">VIGAN_08135900</name>
</gene>
<protein>
    <submittedName>
        <fullName evidence="1">Uncharacterized protein</fullName>
    </submittedName>
</protein>